<protein>
    <submittedName>
        <fullName evidence="1">Uncharacterized protein</fullName>
    </submittedName>
</protein>
<sequence length="414" mass="45643">MDEAFTTAARTGDVAALWRLPAEDLSGDEGAALLRAALLAGDGATAEALVELGADPSRPWADGTDALTWAVDRGDGEMFRALLTPASAPGWERRVLPVARRWFTVDVETELRRRLGDDGTATVERSDVLDEFGQATSVRVRVTTADGRGAEACTGHRGIVTFLERLLGVPVPFDELVDRALFHARPGSSDWYESTATLSSRRDHHTLRRLAALAEDPSVDRRRFAADTLRMLSLQIYAEDGWPHVEEARELARRRCRAERDPRALGSLVAAFAEFSDGAGANTEILRHAGHPDPGVRCHVAASVTLRNEPRPHVQRAVTALADDPDGDVRRAALATLVHSDLDAPRLLDVLAAHLDDPYLHAAYEAVQGLALHRDARCREALDRIWNDPGTTDHMREMLWYASERLDERDERDE</sequence>
<keyword evidence="2" id="KW-1185">Reference proteome</keyword>
<proteinExistence type="predicted"/>
<dbReference type="InterPro" id="IPR036770">
    <property type="entry name" value="Ankyrin_rpt-contain_sf"/>
</dbReference>
<evidence type="ECO:0000313" key="2">
    <source>
        <dbReference type="Proteomes" id="UP000572680"/>
    </source>
</evidence>
<dbReference type="Pfam" id="PF13646">
    <property type="entry name" value="HEAT_2"/>
    <property type="match status" value="1"/>
</dbReference>
<dbReference type="Proteomes" id="UP000572680">
    <property type="component" value="Unassembled WGS sequence"/>
</dbReference>
<dbReference type="AlphaFoldDB" id="A0A7W3LNM1"/>
<dbReference type="EMBL" id="JACJIA010000003">
    <property type="protein sequence ID" value="MBA8951466.1"/>
    <property type="molecule type" value="Genomic_DNA"/>
</dbReference>
<evidence type="ECO:0000313" key="1">
    <source>
        <dbReference type="EMBL" id="MBA8951466.1"/>
    </source>
</evidence>
<dbReference type="RefSeq" id="WP_182843784.1">
    <property type="nucleotide sequence ID" value="NZ_BAAALP010000070.1"/>
</dbReference>
<gene>
    <name evidence="1" type="ORF">HNR61_003097</name>
</gene>
<dbReference type="Gene3D" id="1.25.10.10">
    <property type="entry name" value="Leucine-rich Repeat Variant"/>
    <property type="match status" value="1"/>
</dbReference>
<dbReference type="Gene3D" id="1.25.40.20">
    <property type="entry name" value="Ankyrin repeat-containing domain"/>
    <property type="match status" value="1"/>
</dbReference>
<dbReference type="InterPro" id="IPR011989">
    <property type="entry name" value="ARM-like"/>
</dbReference>
<accession>A0A7W3LNM1</accession>
<dbReference type="SUPFAM" id="SSF48371">
    <property type="entry name" value="ARM repeat"/>
    <property type="match status" value="1"/>
</dbReference>
<comment type="caution">
    <text evidence="1">The sequence shown here is derived from an EMBL/GenBank/DDBJ whole genome shotgun (WGS) entry which is preliminary data.</text>
</comment>
<dbReference type="InterPro" id="IPR016024">
    <property type="entry name" value="ARM-type_fold"/>
</dbReference>
<reference evidence="1 2" key="1">
    <citation type="submission" date="2020-08" db="EMBL/GenBank/DDBJ databases">
        <title>Genomic Encyclopedia of Type Strains, Phase IV (KMG-IV): sequencing the most valuable type-strain genomes for metagenomic binning, comparative biology and taxonomic classification.</title>
        <authorList>
            <person name="Goeker M."/>
        </authorList>
    </citation>
    <scope>NUCLEOTIDE SEQUENCE [LARGE SCALE GENOMIC DNA]</scope>
    <source>
        <strain evidence="1 2">DSM 44197</strain>
    </source>
</reference>
<name>A0A7W3LNM1_ACTNM</name>
<dbReference type="SUPFAM" id="SSF48403">
    <property type="entry name" value="Ankyrin repeat"/>
    <property type="match status" value="1"/>
</dbReference>
<organism evidence="1 2">
    <name type="scientific">Actinomadura namibiensis</name>
    <dbReference type="NCBI Taxonomy" id="182080"/>
    <lineage>
        <taxon>Bacteria</taxon>
        <taxon>Bacillati</taxon>
        <taxon>Actinomycetota</taxon>
        <taxon>Actinomycetes</taxon>
        <taxon>Streptosporangiales</taxon>
        <taxon>Thermomonosporaceae</taxon>
        <taxon>Actinomadura</taxon>
    </lineage>
</organism>